<feature type="region of interest" description="Disordered" evidence="1">
    <location>
        <begin position="415"/>
        <end position="505"/>
    </location>
</feature>
<gene>
    <name evidence="3" type="ordered locus">Amir_2847</name>
</gene>
<dbReference type="GO" id="GO:0047980">
    <property type="term" value="F:hippurate hydrolase activity"/>
    <property type="evidence" value="ECO:0007669"/>
    <property type="project" value="UniProtKB-EC"/>
</dbReference>
<name>C6WQC2_ACTMD</name>
<dbReference type="PANTHER" id="PTHR11014">
    <property type="entry name" value="PEPTIDASE M20 FAMILY MEMBER"/>
    <property type="match status" value="1"/>
</dbReference>
<dbReference type="RefSeq" id="WP_015801665.1">
    <property type="nucleotide sequence ID" value="NC_013093.1"/>
</dbReference>
<dbReference type="eggNOG" id="COG1473">
    <property type="taxonomic scope" value="Bacteria"/>
</dbReference>
<dbReference type="InterPro" id="IPR002933">
    <property type="entry name" value="Peptidase_M20"/>
</dbReference>
<dbReference type="InterPro" id="IPR011650">
    <property type="entry name" value="Peptidase_M20_dimer"/>
</dbReference>
<evidence type="ECO:0000259" key="2">
    <source>
        <dbReference type="Pfam" id="PF07687"/>
    </source>
</evidence>
<dbReference type="SUPFAM" id="SSF55031">
    <property type="entry name" value="Bacterial exopeptidase dimerisation domain"/>
    <property type="match status" value="1"/>
</dbReference>
<dbReference type="STRING" id="446462.Amir_2847"/>
<protein>
    <submittedName>
        <fullName evidence="3">Amidohydrolase</fullName>
        <ecNumber evidence="3">3.5.1.32</ecNumber>
    </submittedName>
</protein>
<dbReference type="Pfam" id="PF01546">
    <property type="entry name" value="Peptidase_M20"/>
    <property type="match status" value="1"/>
</dbReference>
<organism evidence="3 4">
    <name type="scientific">Actinosynnema mirum (strain ATCC 29888 / DSM 43827 / JCM 3225 / NBRC 14064 / NCIMB 13271 / NRRL B-12336 / IMRU 3971 / 101)</name>
    <dbReference type="NCBI Taxonomy" id="446462"/>
    <lineage>
        <taxon>Bacteria</taxon>
        <taxon>Bacillati</taxon>
        <taxon>Actinomycetota</taxon>
        <taxon>Actinomycetes</taxon>
        <taxon>Pseudonocardiales</taxon>
        <taxon>Pseudonocardiaceae</taxon>
        <taxon>Actinosynnema</taxon>
    </lineage>
</organism>
<sequence>MSVEPVAVEGFSGSLTAGVALEDGADVLLDELVALRRELHAVPEVGLDLPVTTGIVLGALEGLDLEVTTGTGSSWVAAVLRGAHPGPVVALRADTDALPITEDTGLGFASANGSMHACGHDLHTAALVGAARLLHAGRESLHGSVLLLFQPGEEGHGGARAMLAEGALEVAGPVSAAYALHVIADLPHGVVLTRPGPIMAAYTVLEVTVTGRGGHGGRPHEGLDSIPVAAQVVSALHTHVDRAFDAFDPVVLTVGEFHAGSAPNVVAERAVLRAGVRTFSEATTARVALELPRVAERVAAAFGATAEVVVREVMAPTVNDPASARVLAATATALFGPGRYAELANPRTGSEDFSEVLRRVPGAYGYLGAAAPGAVGPDRKPAGNHSPRAFFDDSLLGDAARLLAGLARHHLAPGGTAAGSAAGRPVSDTSADPAHAPDAATWPAHALDDPPDAAVRPVTSAVEPGDAPDAADRPVTGAVLEAPDAVPAAPAPQHPAPDRSPGGQP</sequence>
<dbReference type="HOGENOM" id="CLU_023257_0_1_11"/>
<dbReference type="Gene3D" id="3.40.630.10">
    <property type="entry name" value="Zn peptidases"/>
    <property type="match status" value="1"/>
</dbReference>
<dbReference type="AlphaFoldDB" id="C6WQC2"/>
<dbReference type="EMBL" id="CP001630">
    <property type="protein sequence ID" value="ACU36776.1"/>
    <property type="molecule type" value="Genomic_DNA"/>
</dbReference>
<reference evidence="3 4" key="1">
    <citation type="journal article" date="2009" name="Stand. Genomic Sci.">
        <title>Complete genome sequence of Actinosynnema mirum type strain (101).</title>
        <authorList>
            <person name="Land M."/>
            <person name="Lapidus A."/>
            <person name="Mayilraj S."/>
            <person name="Chen F."/>
            <person name="Copeland A."/>
            <person name="Del Rio T.G."/>
            <person name="Nolan M."/>
            <person name="Lucas S."/>
            <person name="Tice H."/>
            <person name="Cheng J.F."/>
            <person name="Chertkov O."/>
            <person name="Bruce D."/>
            <person name="Goodwin L."/>
            <person name="Pitluck S."/>
            <person name="Rohde M."/>
            <person name="Goker M."/>
            <person name="Pati A."/>
            <person name="Ivanova N."/>
            <person name="Mavromatis K."/>
            <person name="Chen A."/>
            <person name="Palaniappan K."/>
            <person name="Hauser L."/>
            <person name="Chang Y.J."/>
            <person name="Jeffries C.C."/>
            <person name="Brettin T."/>
            <person name="Detter J.C."/>
            <person name="Han C."/>
            <person name="Chain P."/>
            <person name="Tindall B.J."/>
            <person name="Bristow J."/>
            <person name="Eisen J.A."/>
            <person name="Markowitz V."/>
            <person name="Hugenholtz P."/>
            <person name="Kyrpides N.C."/>
            <person name="Klenk H.P."/>
        </authorList>
    </citation>
    <scope>NUCLEOTIDE SEQUENCE [LARGE SCALE GENOMIC DNA]</scope>
    <source>
        <strain evidence="4">ATCC 29888 / DSM 43827 / JCM 3225 / NBRC 14064 / NCIMB 13271 / NRRL B-12336 / IMRU 3971 / 101</strain>
    </source>
</reference>
<dbReference type="SUPFAM" id="SSF53187">
    <property type="entry name" value="Zn-dependent exopeptidases"/>
    <property type="match status" value="1"/>
</dbReference>
<dbReference type="PANTHER" id="PTHR11014:SF63">
    <property type="entry name" value="METALLOPEPTIDASE, PUTATIVE (AFU_ORTHOLOGUE AFUA_6G09600)-RELATED"/>
    <property type="match status" value="1"/>
</dbReference>
<dbReference type="EC" id="3.5.1.32" evidence="3"/>
<feature type="domain" description="Peptidase M20 dimerisation" evidence="2">
    <location>
        <begin position="206"/>
        <end position="288"/>
    </location>
</feature>
<dbReference type="InterPro" id="IPR017439">
    <property type="entry name" value="Amidohydrolase"/>
</dbReference>
<dbReference type="NCBIfam" id="TIGR01891">
    <property type="entry name" value="amidohydrolases"/>
    <property type="match status" value="1"/>
</dbReference>
<dbReference type="Gene3D" id="3.30.70.360">
    <property type="match status" value="1"/>
</dbReference>
<dbReference type="CDD" id="cd03886">
    <property type="entry name" value="M20_Acy1"/>
    <property type="match status" value="1"/>
</dbReference>
<dbReference type="Pfam" id="PF07687">
    <property type="entry name" value="M20_dimer"/>
    <property type="match status" value="1"/>
</dbReference>
<evidence type="ECO:0000313" key="3">
    <source>
        <dbReference type="EMBL" id="ACU36776.1"/>
    </source>
</evidence>
<dbReference type="Proteomes" id="UP000002213">
    <property type="component" value="Chromosome"/>
</dbReference>
<dbReference type="KEGG" id="ami:Amir_2847"/>
<keyword evidence="3" id="KW-0378">Hydrolase</keyword>
<keyword evidence="4" id="KW-1185">Reference proteome</keyword>
<dbReference type="InterPro" id="IPR036264">
    <property type="entry name" value="Bact_exopeptidase_dim_dom"/>
</dbReference>
<accession>C6WQC2</accession>
<evidence type="ECO:0000256" key="1">
    <source>
        <dbReference type="SAM" id="MobiDB-lite"/>
    </source>
</evidence>
<evidence type="ECO:0000313" key="4">
    <source>
        <dbReference type="Proteomes" id="UP000002213"/>
    </source>
</evidence>
<proteinExistence type="predicted"/>